<dbReference type="InterPro" id="IPR002053">
    <property type="entry name" value="Glyco_hydro_25"/>
</dbReference>
<dbReference type="Proteomes" id="UP000051521">
    <property type="component" value="Unassembled WGS sequence"/>
</dbReference>
<dbReference type="InterPro" id="IPR004903">
    <property type="entry name" value="S-layer_prot"/>
</dbReference>
<dbReference type="GO" id="GO:0009274">
    <property type="term" value="C:peptidoglycan-based cell wall"/>
    <property type="evidence" value="ECO:0007669"/>
    <property type="project" value="InterPro"/>
</dbReference>
<dbReference type="EMBL" id="AYZO01000002">
    <property type="protein sequence ID" value="KRN14538.1"/>
    <property type="molecule type" value="Genomic_DNA"/>
</dbReference>
<dbReference type="Pfam" id="PF01183">
    <property type="entry name" value="Glyco_hydro_25"/>
    <property type="match status" value="1"/>
</dbReference>
<dbReference type="SUPFAM" id="SSF51445">
    <property type="entry name" value="(Trans)glycosidases"/>
    <property type="match status" value="1"/>
</dbReference>
<dbReference type="PATRIC" id="fig|1423751.3.peg.644"/>
<protein>
    <submittedName>
        <fullName evidence="6">Gametolysin</fullName>
    </submittedName>
</protein>
<feature type="domain" description="S-layer protein C-terminal" evidence="5">
    <location>
        <begin position="342"/>
        <end position="402"/>
    </location>
</feature>
<dbReference type="Gene3D" id="3.20.20.80">
    <property type="entry name" value="Glycosidases"/>
    <property type="match status" value="1"/>
</dbReference>
<feature type="chain" id="PRO_5038519753" evidence="4">
    <location>
        <begin position="23"/>
        <end position="405"/>
    </location>
</feature>
<feature type="domain" description="S-layer protein C-terminal" evidence="5">
    <location>
        <begin position="285"/>
        <end position="340"/>
    </location>
</feature>
<dbReference type="RefSeq" id="WP_008474209.1">
    <property type="nucleotide sequence ID" value="NZ_AYZO01000002.1"/>
</dbReference>
<name>I7K265_9LACO</name>
<keyword evidence="4" id="KW-0732">Signal</keyword>
<dbReference type="STRING" id="1423751.FC38_GL000621"/>
<keyword evidence="3" id="KW-0326">Glycosidase</keyword>
<dbReference type="GO" id="GO:0003796">
    <property type="term" value="F:lysozyme activity"/>
    <property type="evidence" value="ECO:0007669"/>
    <property type="project" value="InterPro"/>
</dbReference>
<evidence type="ECO:0000313" key="6">
    <source>
        <dbReference type="EMBL" id="CCI87865.1"/>
    </source>
</evidence>
<keyword evidence="2" id="KW-0378">Hydrolase</keyword>
<evidence type="ECO:0000256" key="1">
    <source>
        <dbReference type="ARBA" id="ARBA00010646"/>
    </source>
</evidence>
<dbReference type="GO" id="GO:0030115">
    <property type="term" value="C:S-layer"/>
    <property type="evidence" value="ECO:0007669"/>
    <property type="project" value="InterPro"/>
</dbReference>
<evidence type="ECO:0000256" key="2">
    <source>
        <dbReference type="ARBA" id="ARBA00022801"/>
    </source>
</evidence>
<evidence type="ECO:0000313" key="7">
    <source>
        <dbReference type="EMBL" id="KRN14538.1"/>
    </source>
</evidence>
<dbReference type="GO" id="GO:0016998">
    <property type="term" value="P:cell wall macromolecule catabolic process"/>
    <property type="evidence" value="ECO:0007669"/>
    <property type="project" value="InterPro"/>
</dbReference>
<gene>
    <name evidence="6" type="ORF">BN52_00865</name>
    <name evidence="7" type="ORF">FC38_GL000621</name>
</gene>
<dbReference type="PROSITE" id="PS51904">
    <property type="entry name" value="GLYCOSYL_HYDROL_F25_2"/>
    <property type="match status" value="1"/>
</dbReference>
<dbReference type="InterPro" id="IPR017853">
    <property type="entry name" value="GH"/>
</dbReference>
<sequence length="405" mass="43570">MRKKEQRLLSVLACAGSLTMVAGLATQTSPISKSVTVKAATDSVAARSYGVDVASYQSSNVTADAQAGAQFAIVKVSEGISYQNPKASAQVASAINNNMMPMAYHFATFGADSASAVAEANFAVASAQAVGLPSGSYIACDWESGQGNTINAGKTASANAILAFMNQISASGYKPLLYSGAYLLRNNIDTSVILNSYPNSLWVASYATLGRIDTPDFNYFPSMDGIAIWQFTDNWRGLSVDGNITLLPLSYNSSTTQAPVTNTQQVAEQAKPENNTVTTNSSTEVKTVKTVMHKAYIYDKDGNRVGNSSIGAYNQVTVLGGMVVINGKQYYKIGDNQYANLSNIDGRKRVLTHNAYVYNNQGQRVYAEGKLYAGRTLYTYGSSISINGKRYFRINRNRYVKTGNF</sequence>
<comment type="similarity">
    <text evidence="1">Belongs to the glycosyl hydrolase 25 family.</text>
</comment>
<reference evidence="7 9" key="2">
    <citation type="journal article" date="2015" name="Genome Announc.">
        <title>Expanding the biotechnology potential of lactobacilli through comparative genomics of 213 strains and associated genera.</title>
        <authorList>
            <person name="Sun Z."/>
            <person name="Harris H.M."/>
            <person name="McCann A."/>
            <person name="Guo C."/>
            <person name="Argimon S."/>
            <person name="Zhang W."/>
            <person name="Yang X."/>
            <person name="Jeffery I.B."/>
            <person name="Cooney J.C."/>
            <person name="Kagawa T.F."/>
            <person name="Liu W."/>
            <person name="Song Y."/>
            <person name="Salvetti E."/>
            <person name="Wrobel A."/>
            <person name="Rasinkangas P."/>
            <person name="Parkhill J."/>
            <person name="Rea M.C."/>
            <person name="O'Sullivan O."/>
            <person name="Ritari J."/>
            <person name="Douillard F.P."/>
            <person name="Paul Ross R."/>
            <person name="Yang R."/>
            <person name="Briner A.E."/>
            <person name="Felis G.E."/>
            <person name="de Vos W.M."/>
            <person name="Barrangou R."/>
            <person name="Klaenhammer T.R."/>
            <person name="Caufield P.W."/>
            <person name="Cui Y."/>
            <person name="Zhang H."/>
            <person name="O'Toole P.W."/>
        </authorList>
    </citation>
    <scope>NUCLEOTIDE SEQUENCE [LARGE SCALE GENOMIC DNA]</scope>
    <source>
        <strain evidence="7 9">DSM 23908</strain>
    </source>
</reference>
<feature type="signal peptide" evidence="4">
    <location>
        <begin position="1"/>
        <end position="22"/>
    </location>
</feature>
<dbReference type="GO" id="GO:0005199">
    <property type="term" value="F:structural constituent of cell wall"/>
    <property type="evidence" value="ECO:0007669"/>
    <property type="project" value="InterPro"/>
</dbReference>
<evidence type="ECO:0000256" key="3">
    <source>
        <dbReference type="ARBA" id="ARBA00023295"/>
    </source>
</evidence>
<accession>I7K265</accession>
<dbReference type="AlphaFoldDB" id="I7K265"/>
<dbReference type="InterPro" id="IPR024968">
    <property type="entry name" value="SlpA_C_lactobacillus"/>
</dbReference>
<dbReference type="SMART" id="SM00641">
    <property type="entry name" value="Glyco_25"/>
    <property type="match status" value="2"/>
</dbReference>
<organism evidence="6 8">
    <name type="scientific">Lactobacillus gigeriorum DSM 23908 = CRBIP 24.85</name>
    <dbReference type="NCBI Taxonomy" id="1423751"/>
    <lineage>
        <taxon>Bacteria</taxon>
        <taxon>Bacillati</taxon>
        <taxon>Bacillota</taxon>
        <taxon>Bacilli</taxon>
        <taxon>Lactobacillales</taxon>
        <taxon>Lactobacillaceae</taxon>
        <taxon>Lactobacillus</taxon>
    </lineage>
</organism>
<comment type="caution">
    <text evidence="6">The sequence shown here is derived from an EMBL/GenBank/DDBJ whole genome shotgun (WGS) entry which is preliminary data.</text>
</comment>
<keyword evidence="9" id="KW-1185">Reference proteome</keyword>
<reference evidence="6 8" key="1">
    <citation type="submission" date="2012-06" db="EMBL/GenBank/DDBJ databases">
        <title>Draft genome sequence of Lactobacillus gigeriorum CRBIP 24.85T, isolated from chicken crop.</title>
        <authorList>
            <person name="Cousin S."/>
            <person name="Ma L."/>
            <person name="Creno S."/>
            <person name="Clermont D."/>
            <person name="Loux V."/>
            <person name="Bizet C."/>
            <person name="Bouchier C."/>
        </authorList>
    </citation>
    <scope>NUCLEOTIDE SEQUENCE [LARGE SCALE GENOMIC DNA]</scope>
    <source>
        <strain evidence="8">CRBIP 24.85T</strain>
        <strain evidence="6">Type strain: CRBIP 24.85</strain>
    </source>
</reference>
<dbReference type="InterPro" id="IPR018077">
    <property type="entry name" value="Glyco_hydro_fam25_subgr"/>
</dbReference>
<evidence type="ECO:0000259" key="5">
    <source>
        <dbReference type="Pfam" id="PF03217"/>
    </source>
</evidence>
<proteinExistence type="inferred from homology"/>
<dbReference type="GO" id="GO:0009253">
    <property type="term" value="P:peptidoglycan catabolic process"/>
    <property type="evidence" value="ECO:0007669"/>
    <property type="project" value="InterPro"/>
</dbReference>
<dbReference type="CDD" id="cd06415">
    <property type="entry name" value="GH25_Cpl1-like"/>
    <property type="match status" value="1"/>
</dbReference>
<evidence type="ECO:0000256" key="4">
    <source>
        <dbReference type="SAM" id="SignalP"/>
    </source>
</evidence>
<dbReference type="PANTHER" id="PTHR34135:SF2">
    <property type="entry name" value="LYSOZYME"/>
    <property type="match status" value="1"/>
</dbReference>
<dbReference type="PRINTS" id="PR01729">
    <property type="entry name" value="SURFACELAYER"/>
</dbReference>
<dbReference type="Proteomes" id="UP000009326">
    <property type="component" value="Unassembled WGS sequence"/>
</dbReference>
<dbReference type="EMBL" id="CAKC01000093">
    <property type="protein sequence ID" value="CCI87865.1"/>
    <property type="molecule type" value="Genomic_DNA"/>
</dbReference>
<dbReference type="GO" id="GO:0016052">
    <property type="term" value="P:carbohydrate catabolic process"/>
    <property type="evidence" value="ECO:0007669"/>
    <property type="project" value="TreeGrafter"/>
</dbReference>
<evidence type="ECO:0000313" key="9">
    <source>
        <dbReference type="Proteomes" id="UP000051521"/>
    </source>
</evidence>
<dbReference type="PANTHER" id="PTHR34135">
    <property type="entry name" value="LYSOZYME"/>
    <property type="match status" value="1"/>
</dbReference>
<evidence type="ECO:0000313" key="8">
    <source>
        <dbReference type="Proteomes" id="UP000009326"/>
    </source>
</evidence>
<dbReference type="Pfam" id="PF03217">
    <property type="entry name" value="SlpA"/>
    <property type="match status" value="2"/>
</dbReference>
<dbReference type="OrthoDB" id="2156809at2"/>